<name>A0A1B7MUG3_9AGAM</name>
<dbReference type="Gene3D" id="2.40.40.10">
    <property type="entry name" value="RlpA-like domain"/>
    <property type="match status" value="1"/>
</dbReference>
<proteinExistence type="inferred from homology"/>
<dbReference type="CDD" id="cd22778">
    <property type="entry name" value="DPBB_CEPL-like"/>
    <property type="match status" value="1"/>
</dbReference>
<dbReference type="STRING" id="1314800.A0A1B7MUG3"/>
<evidence type="ECO:0000256" key="2">
    <source>
        <dbReference type="ARBA" id="ARBA00010421"/>
    </source>
</evidence>
<sequence length="202" mass="21501">MIFRMRGGFQQYHRTTSSPLLPAFYGASNGQVKTYKRTRHYSSKLSSSSFNIYSHKQRACIMKITSVLVYIAAFALSALAQTTETLSYDTNYDNGSLSLSSVACSDGANGLETKGYTTLSSLSNFPNVGGVYTVTGWNSTGCGTCYEVTYGDNTVAILAVDVSKTGFTVSQAAMNTLTGNLATELGRVDVTATQVDASACGL</sequence>
<comment type="similarity">
    <text evidence="2">Belongs to the cerato-platanin family.</text>
</comment>
<accession>A0A1B7MUG3</accession>
<dbReference type="EMBL" id="KV448430">
    <property type="protein sequence ID" value="OAX36262.1"/>
    <property type="molecule type" value="Genomic_DNA"/>
</dbReference>
<reference evidence="4 5" key="1">
    <citation type="submission" date="2016-06" db="EMBL/GenBank/DDBJ databases">
        <title>Comparative genomics of the ectomycorrhizal sister species Rhizopogon vinicolor and Rhizopogon vesiculosus (Basidiomycota: Boletales) reveals a divergence of the mating type B locus.</title>
        <authorList>
            <consortium name="DOE Joint Genome Institute"/>
            <person name="Mujic A.B."/>
            <person name="Kuo A."/>
            <person name="Tritt A."/>
            <person name="Lipzen A."/>
            <person name="Chen C."/>
            <person name="Johnson J."/>
            <person name="Sharma A."/>
            <person name="Barry K."/>
            <person name="Grigoriev I.V."/>
            <person name="Spatafora J.W."/>
        </authorList>
    </citation>
    <scope>NUCLEOTIDE SEQUENCE [LARGE SCALE GENOMIC DNA]</scope>
    <source>
        <strain evidence="4 5">AM-OR11-026</strain>
    </source>
</reference>
<evidence type="ECO:0000313" key="5">
    <source>
        <dbReference type="Proteomes" id="UP000092154"/>
    </source>
</evidence>
<evidence type="ECO:0000313" key="4">
    <source>
        <dbReference type="EMBL" id="OAX36262.1"/>
    </source>
</evidence>
<gene>
    <name evidence="4" type="ORF">K503DRAFT_316207</name>
</gene>
<keyword evidence="5" id="KW-1185">Reference proteome</keyword>
<evidence type="ECO:0000256" key="1">
    <source>
        <dbReference type="ARBA" id="ARBA00004613"/>
    </source>
</evidence>
<dbReference type="SUPFAM" id="SSF50685">
    <property type="entry name" value="Barwin-like endoglucanases"/>
    <property type="match status" value="1"/>
</dbReference>
<dbReference type="GO" id="GO:0005576">
    <property type="term" value="C:extracellular region"/>
    <property type="evidence" value="ECO:0007669"/>
    <property type="project" value="UniProtKB-SubCell"/>
</dbReference>
<protein>
    <submittedName>
        <fullName evidence="4">Cerato-platanin-domain-containing protein</fullName>
    </submittedName>
</protein>
<dbReference type="InParanoid" id="A0A1B7MUG3"/>
<dbReference type="InterPro" id="IPR036908">
    <property type="entry name" value="RlpA-like_sf"/>
</dbReference>
<organism evidence="4 5">
    <name type="scientific">Rhizopogon vinicolor AM-OR11-026</name>
    <dbReference type="NCBI Taxonomy" id="1314800"/>
    <lineage>
        <taxon>Eukaryota</taxon>
        <taxon>Fungi</taxon>
        <taxon>Dikarya</taxon>
        <taxon>Basidiomycota</taxon>
        <taxon>Agaricomycotina</taxon>
        <taxon>Agaricomycetes</taxon>
        <taxon>Agaricomycetidae</taxon>
        <taxon>Boletales</taxon>
        <taxon>Suillineae</taxon>
        <taxon>Rhizopogonaceae</taxon>
        <taxon>Rhizopogon</taxon>
    </lineage>
</organism>
<dbReference type="OrthoDB" id="4898945at2759"/>
<dbReference type="Pfam" id="PF07249">
    <property type="entry name" value="Cerato-platanin"/>
    <property type="match status" value="1"/>
</dbReference>
<dbReference type="AlphaFoldDB" id="A0A1B7MUG3"/>
<comment type="subcellular location">
    <subcellularLocation>
        <location evidence="1">Secreted</location>
    </subcellularLocation>
</comment>
<evidence type="ECO:0000256" key="3">
    <source>
        <dbReference type="ARBA" id="ARBA00022525"/>
    </source>
</evidence>
<dbReference type="Proteomes" id="UP000092154">
    <property type="component" value="Unassembled WGS sequence"/>
</dbReference>
<keyword evidence="3" id="KW-0964">Secreted</keyword>
<dbReference type="InterPro" id="IPR010829">
    <property type="entry name" value="Cerato-platanin"/>
</dbReference>